<name>A0A8J8P261_HALGN</name>
<evidence type="ECO:0000256" key="1">
    <source>
        <dbReference type="SAM" id="MobiDB-lite"/>
    </source>
</evidence>
<dbReference type="InterPro" id="IPR006555">
    <property type="entry name" value="ATP-dep_Helicase_C"/>
</dbReference>
<dbReference type="Pfam" id="PF13307">
    <property type="entry name" value="Helicase_C_2"/>
    <property type="match status" value="1"/>
</dbReference>
<dbReference type="GO" id="GO:0016818">
    <property type="term" value="F:hydrolase activity, acting on acid anhydrides, in phosphorus-containing anhydrides"/>
    <property type="evidence" value="ECO:0007669"/>
    <property type="project" value="InterPro"/>
</dbReference>
<reference evidence="3" key="1">
    <citation type="submission" date="2019-06" db="EMBL/GenBank/DDBJ databases">
        <authorList>
            <person name="Zheng W."/>
        </authorList>
    </citation>
    <scope>NUCLEOTIDE SEQUENCE</scope>
    <source>
        <strain evidence="3">QDHG01</strain>
    </source>
</reference>
<dbReference type="Proteomes" id="UP000785679">
    <property type="component" value="Unassembled WGS sequence"/>
</dbReference>
<dbReference type="GO" id="GO:0006139">
    <property type="term" value="P:nucleobase-containing compound metabolic process"/>
    <property type="evidence" value="ECO:0007669"/>
    <property type="project" value="InterPro"/>
</dbReference>
<feature type="region of interest" description="Disordered" evidence="1">
    <location>
        <begin position="810"/>
        <end position="832"/>
    </location>
</feature>
<dbReference type="InterPro" id="IPR027417">
    <property type="entry name" value="P-loop_NTPase"/>
</dbReference>
<organism evidence="3 4">
    <name type="scientific">Halteria grandinella</name>
    <dbReference type="NCBI Taxonomy" id="5974"/>
    <lineage>
        <taxon>Eukaryota</taxon>
        <taxon>Sar</taxon>
        <taxon>Alveolata</taxon>
        <taxon>Ciliophora</taxon>
        <taxon>Intramacronucleata</taxon>
        <taxon>Spirotrichea</taxon>
        <taxon>Stichotrichia</taxon>
        <taxon>Sporadotrichida</taxon>
        <taxon>Halteriidae</taxon>
        <taxon>Halteria</taxon>
    </lineage>
</organism>
<sequence>MEPLQKIKKPIIKEYLMPICQSYAERLQLQLQLFPEFAQQQCPIDNGNTGLPQILPIESLIEKYPSINIQEIPVCISGDKGACQQGQALLSKCLETFNKKHRSQIECPEYFNRAFYFLTASLAWIKAQNEKTNERFRIVFTSKSMEQLEKAEMTLKETAYQPRNYAMIGFKRRYANTKEENPEPAQGFSAFQDDLDQQYSDDESLDQVDKREAYDLILSGPNISKADKQELREEEKKEFDYQEGQTPTNIQGKIRTQESIKESLLKSINYMKRASEADLIFMEEINLTNINFLKDQLGLNLSNTLLIMDNCEDFGNRVEEQRTAEITSYQVNYLLGYFKSTLTAELSLSESEFQAEQSDLQQLLNLNQQEQKLIIEFITVLEVLDDLISDFNSYNFMLMTDENEEGQVYLGVRCRCFTDDIMKQSKLKTGKDINFDILNKMSQLILFNQGFQFISHQSKQFTQSWRYISNFLEKIRRYHSSNITCIVEDEETGVGLRLQTVSISSLPILNDLNGFHSVLLGSCNWKHNSTPFKFNLTRLHIPCGIPNQNLLIMPISSLVPERFDSFNFKTGQLSYQQANDLGAILTDLSDKINGGIIVLFGNHSLMSEMRTKWIDQIQYQEQGHDFTGSDLFKGRFPVFENNTSPHYIESEEWAQTMSQYHKCSASGQGAIYFSTVRSKRLETIQFTEFESRCIVIVGVAYASVDTRWSIKKNRPNGFNEYYLPEAVNQVNGVIAKFLTNKDAKKLIVLADRQYKYFDFIENYSNLIKEYLCEKGFSTYIENGQDRVCQFLSIHPEMAKNLPRQFKKPANQIPQPNKRIEPPTVSVSQQAGRPNKRTAAVKYVILDEDGNELECEKL</sequence>
<evidence type="ECO:0000313" key="3">
    <source>
        <dbReference type="EMBL" id="TNV86071.1"/>
    </source>
</evidence>
<dbReference type="InterPro" id="IPR045028">
    <property type="entry name" value="DinG/Rad3-like"/>
</dbReference>
<dbReference type="Gene3D" id="3.40.50.300">
    <property type="entry name" value="P-loop containing nucleotide triphosphate hydrolases"/>
    <property type="match status" value="1"/>
</dbReference>
<dbReference type="AlphaFoldDB" id="A0A8J8P261"/>
<dbReference type="EMBL" id="RRYP01001336">
    <property type="protein sequence ID" value="TNV86071.1"/>
    <property type="molecule type" value="Genomic_DNA"/>
</dbReference>
<evidence type="ECO:0000313" key="4">
    <source>
        <dbReference type="Proteomes" id="UP000785679"/>
    </source>
</evidence>
<proteinExistence type="predicted"/>
<feature type="domain" description="ATP-dependent helicase C-terminal" evidence="2">
    <location>
        <begin position="586"/>
        <end position="755"/>
    </location>
</feature>
<dbReference type="GO" id="GO:0003678">
    <property type="term" value="F:DNA helicase activity"/>
    <property type="evidence" value="ECO:0007669"/>
    <property type="project" value="TreeGrafter"/>
</dbReference>
<comment type="caution">
    <text evidence="3">The sequence shown here is derived from an EMBL/GenBank/DDBJ whole genome shotgun (WGS) entry which is preliminary data.</text>
</comment>
<dbReference type="PANTHER" id="PTHR11472">
    <property type="entry name" value="DNA REPAIR DEAD HELICASE RAD3/XP-D SUBFAMILY MEMBER"/>
    <property type="match status" value="1"/>
</dbReference>
<dbReference type="GO" id="GO:0003676">
    <property type="term" value="F:nucleic acid binding"/>
    <property type="evidence" value="ECO:0007669"/>
    <property type="project" value="InterPro"/>
</dbReference>
<gene>
    <name evidence="3" type="ORF">FGO68_gene16373</name>
</gene>
<dbReference type="GO" id="GO:0005524">
    <property type="term" value="F:ATP binding"/>
    <property type="evidence" value="ECO:0007669"/>
    <property type="project" value="InterPro"/>
</dbReference>
<dbReference type="PANTHER" id="PTHR11472:SF34">
    <property type="entry name" value="REGULATOR OF TELOMERE ELONGATION HELICASE 1"/>
    <property type="match status" value="1"/>
</dbReference>
<keyword evidence="4" id="KW-1185">Reference proteome</keyword>
<accession>A0A8J8P261</accession>
<evidence type="ECO:0000259" key="2">
    <source>
        <dbReference type="Pfam" id="PF13307"/>
    </source>
</evidence>
<protein>
    <recommendedName>
        <fullName evidence="2">ATP-dependent helicase C-terminal domain-containing protein</fullName>
    </recommendedName>
</protein>